<keyword evidence="1" id="KW-0863">Zinc-finger</keyword>
<keyword evidence="5" id="KW-1185">Reference proteome</keyword>
<feature type="domain" description="C2H2-type" evidence="3">
    <location>
        <begin position="245"/>
        <end position="274"/>
    </location>
</feature>
<evidence type="ECO:0000256" key="2">
    <source>
        <dbReference type="SAM" id="MobiDB-lite"/>
    </source>
</evidence>
<feature type="region of interest" description="Disordered" evidence="2">
    <location>
        <begin position="202"/>
        <end position="225"/>
    </location>
</feature>
<dbReference type="PROSITE" id="PS00028">
    <property type="entry name" value="ZINC_FINGER_C2H2_1"/>
    <property type="match status" value="1"/>
</dbReference>
<dbReference type="InterPro" id="IPR036236">
    <property type="entry name" value="Znf_C2H2_sf"/>
</dbReference>
<organism evidence="4 5">
    <name type="scientific">Dendrothele bispora (strain CBS 962.96)</name>
    <dbReference type="NCBI Taxonomy" id="1314807"/>
    <lineage>
        <taxon>Eukaryota</taxon>
        <taxon>Fungi</taxon>
        <taxon>Dikarya</taxon>
        <taxon>Basidiomycota</taxon>
        <taxon>Agaricomycotina</taxon>
        <taxon>Agaricomycetes</taxon>
        <taxon>Agaricomycetidae</taxon>
        <taxon>Agaricales</taxon>
        <taxon>Agaricales incertae sedis</taxon>
        <taxon>Dendrothele</taxon>
    </lineage>
</organism>
<evidence type="ECO:0000259" key="3">
    <source>
        <dbReference type="PROSITE" id="PS50157"/>
    </source>
</evidence>
<evidence type="ECO:0000313" key="5">
    <source>
        <dbReference type="Proteomes" id="UP000297245"/>
    </source>
</evidence>
<dbReference type="Gene3D" id="3.30.160.60">
    <property type="entry name" value="Classic Zinc Finger"/>
    <property type="match status" value="1"/>
</dbReference>
<dbReference type="PROSITE" id="PS50157">
    <property type="entry name" value="ZINC_FINGER_C2H2_2"/>
    <property type="match status" value="1"/>
</dbReference>
<name>A0A4S8MBZ2_DENBC</name>
<gene>
    <name evidence="4" type="ORF">K435DRAFT_794552</name>
</gene>
<dbReference type="AlphaFoldDB" id="A0A4S8MBZ2"/>
<feature type="compositionally biased region" description="Polar residues" evidence="2">
    <location>
        <begin position="212"/>
        <end position="225"/>
    </location>
</feature>
<dbReference type="Proteomes" id="UP000297245">
    <property type="component" value="Unassembled WGS sequence"/>
</dbReference>
<dbReference type="SUPFAM" id="SSF57667">
    <property type="entry name" value="beta-beta-alpha zinc fingers"/>
    <property type="match status" value="1"/>
</dbReference>
<protein>
    <recommendedName>
        <fullName evidence="3">C2H2-type domain-containing protein</fullName>
    </recommendedName>
</protein>
<accession>A0A4S8MBZ2</accession>
<proteinExistence type="predicted"/>
<dbReference type="InterPro" id="IPR013087">
    <property type="entry name" value="Znf_C2H2_type"/>
</dbReference>
<keyword evidence="1" id="KW-0479">Metal-binding</keyword>
<evidence type="ECO:0000256" key="1">
    <source>
        <dbReference type="PROSITE-ProRule" id="PRU00042"/>
    </source>
</evidence>
<dbReference type="GO" id="GO:0008270">
    <property type="term" value="F:zinc ion binding"/>
    <property type="evidence" value="ECO:0007669"/>
    <property type="project" value="UniProtKB-KW"/>
</dbReference>
<keyword evidence="1" id="KW-0862">Zinc</keyword>
<dbReference type="EMBL" id="ML179111">
    <property type="protein sequence ID" value="THU99959.1"/>
    <property type="molecule type" value="Genomic_DNA"/>
</dbReference>
<feature type="compositionally biased region" description="Basic and acidic residues" evidence="2">
    <location>
        <begin position="202"/>
        <end position="211"/>
    </location>
</feature>
<reference evidence="4 5" key="1">
    <citation type="journal article" date="2019" name="Nat. Ecol. Evol.">
        <title>Megaphylogeny resolves global patterns of mushroom evolution.</title>
        <authorList>
            <person name="Varga T."/>
            <person name="Krizsan K."/>
            <person name="Foldi C."/>
            <person name="Dima B."/>
            <person name="Sanchez-Garcia M."/>
            <person name="Sanchez-Ramirez S."/>
            <person name="Szollosi G.J."/>
            <person name="Szarkandi J.G."/>
            <person name="Papp V."/>
            <person name="Albert L."/>
            <person name="Andreopoulos W."/>
            <person name="Angelini C."/>
            <person name="Antonin V."/>
            <person name="Barry K.W."/>
            <person name="Bougher N.L."/>
            <person name="Buchanan P."/>
            <person name="Buyck B."/>
            <person name="Bense V."/>
            <person name="Catcheside P."/>
            <person name="Chovatia M."/>
            <person name="Cooper J."/>
            <person name="Damon W."/>
            <person name="Desjardin D."/>
            <person name="Finy P."/>
            <person name="Geml J."/>
            <person name="Haridas S."/>
            <person name="Hughes K."/>
            <person name="Justo A."/>
            <person name="Karasinski D."/>
            <person name="Kautmanova I."/>
            <person name="Kiss B."/>
            <person name="Kocsube S."/>
            <person name="Kotiranta H."/>
            <person name="LaButti K.M."/>
            <person name="Lechner B.E."/>
            <person name="Liimatainen K."/>
            <person name="Lipzen A."/>
            <person name="Lukacs Z."/>
            <person name="Mihaltcheva S."/>
            <person name="Morgado L.N."/>
            <person name="Niskanen T."/>
            <person name="Noordeloos M.E."/>
            <person name="Ohm R.A."/>
            <person name="Ortiz-Santana B."/>
            <person name="Ovrebo C."/>
            <person name="Racz N."/>
            <person name="Riley R."/>
            <person name="Savchenko A."/>
            <person name="Shiryaev A."/>
            <person name="Soop K."/>
            <person name="Spirin V."/>
            <person name="Szebenyi C."/>
            <person name="Tomsovsky M."/>
            <person name="Tulloss R.E."/>
            <person name="Uehling J."/>
            <person name="Grigoriev I.V."/>
            <person name="Vagvolgyi C."/>
            <person name="Papp T."/>
            <person name="Martin F.M."/>
            <person name="Miettinen O."/>
            <person name="Hibbett D.S."/>
            <person name="Nagy L.G."/>
        </authorList>
    </citation>
    <scope>NUCLEOTIDE SEQUENCE [LARGE SCALE GENOMIC DNA]</scope>
    <source>
        <strain evidence="4 5">CBS 962.96</strain>
    </source>
</reference>
<dbReference type="OrthoDB" id="3437960at2759"/>
<evidence type="ECO:0000313" key="4">
    <source>
        <dbReference type="EMBL" id="THU99959.1"/>
    </source>
</evidence>
<sequence>MPRSRSFLTTNVVTWPEMTWLQTNTGDELCPSFVSPISQAPDLCIFGTNINNLASMDNTQAEVIADPLMDCQTQPQQEPCGLHHDQIFSSQSAVLPHFCNELYHIVMAPSSYPVPAMHMCHQNIAIHPGEIDSVATGGPRSEMLFPAQNSLSNFLDGEFSQPLDRMGAELNSAEREHRAMHFSNSGFFFNPNLVMIGEFMRDSNDDTHDESNNNPGVQAQPQNTRVATDKLLMVSRKKRKHVAKYNCTLPGCGQDFTAAHNYRNHLNSHEKLRRFLCEKCKKKFSTKIDPMEIVMVVIWIKADPRLFNGLLVSLEYPDSGYYTLTITMWFSTGLLA</sequence>